<reference evidence="1 2" key="1">
    <citation type="submission" date="2019-06" db="EMBL/GenBank/DDBJ databases">
        <title>Whole genome shotgun sequence of Cellulomonas uda NBRC 3747.</title>
        <authorList>
            <person name="Hosoyama A."/>
            <person name="Uohara A."/>
            <person name="Ohji S."/>
            <person name="Ichikawa N."/>
        </authorList>
    </citation>
    <scope>NUCLEOTIDE SEQUENCE [LARGE SCALE GENOMIC DNA]</scope>
    <source>
        <strain evidence="1 2">NBRC 3747</strain>
    </source>
</reference>
<dbReference type="EMBL" id="BJLP01000018">
    <property type="protein sequence ID" value="GEA80896.1"/>
    <property type="molecule type" value="Genomic_DNA"/>
</dbReference>
<evidence type="ECO:0000313" key="1">
    <source>
        <dbReference type="EMBL" id="GEA80896.1"/>
    </source>
</evidence>
<organism evidence="1 2">
    <name type="scientific">Cellulomonas uda</name>
    <dbReference type="NCBI Taxonomy" id="1714"/>
    <lineage>
        <taxon>Bacteria</taxon>
        <taxon>Bacillati</taxon>
        <taxon>Actinomycetota</taxon>
        <taxon>Actinomycetes</taxon>
        <taxon>Micrococcales</taxon>
        <taxon>Cellulomonadaceae</taxon>
        <taxon>Cellulomonas</taxon>
    </lineage>
</organism>
<proteinExistence type="predicted"/>
<sequence length="165" mass="17495">MKATLHLVLSDHDGSVVDERRAHNTVMASGARIIADLFAGVGNPITHMGVGTNDDSPEDVSVTALTNGGGDDAALVGATTTPVAASAFTATLVPERRVVRVRVRATLPDDAAVGRIREAGLVSQGDTDAVLYNRVVFAPVDKGDDHELTLFWEVEFPYGDLQWLT</sequence>
<gene>
    <name evidence="1" type="ORF">CUD01_13400</name>
</gene>
<evidence type="ECO:0000313" key="2">
    <source>
        <dbReference type="Proteomes" id="UP000315842"/>
    </source>
</evidence>
<comment type="caution">
    <text evidence="1">The sequence shown here is derived from an EMBL/GenBank/DDBJ whole genome shotgun (WGS) entry which is preliminary data.</text>
</comment>
<dbReference type="Proteomes" id="UP000315842">
    <property type="component" value="Unassembled WGS sequence"/>
</dbReference>
<dbReference type="AlphaFoldDB" id="A0A4Y3KB36"/>
<protein>
    <submittedName>
        <fullName evidence="1">Uncharacterized protein</fullName>
    </submittedName>
</protein>
<accession>A0A4Y3KB36</accession>
<name>A0A4Y3KB36_CELUD</name>
<keyword evidence="2" id="KW-1185">Reference proteome</keyword>
<dbReference type="RefSeq" id="WP_141319759.1">
    <property type="nucleotide sequence ID" value="NZ_BJLP01000018.1"/>
</dbReference>